<dbReference type="EnsemblMetazoa" id="ACUA014576-RA">
    <property type="protein sequence ID" value="ACUA014576-PA"/>
    <property type="gene ID" value="ACUA014576"/>
</dbReference>
<accession>A0A182MC15</accession>
<sequence>MRTLTSSFRSSCAITSPVFSRPLYVRNTFWPGFSFTSAIVRKPRPISSVSRNSRASPSRATSFMLSNSTVYRAGVVSPGRKVPPLPAAPLRPGSFCWSVAVLTNSILPEYQIPSVPGAQTRVPTIERFARRLPVDILLRNFSQTHNH</sequence>
<organism evidence="1 2">
    <name type="scientific">Anopheles culicifacies</name>
    <dbReference type="NCBI Taxonomy" id="139723"/>
    <lineage>
        <taxon>Eukaryota</taxon>
        <taxon>Metazoa</taxon>
        <taxon>Ecdysozoa</taxon>
        <taxon>Arthropoda</taxon>
        <taxon>Hexapoda</taxon>
        <taxon>Insecta</taxon>
        <taxon>Pterygota</taxon>
        <taxon>Neoptera</taxon>
        <taxon>Endopterygota</taxon>
        <taxon>Diptera</taxon>
        <taxon>Nematocera</taxon>
        <taxon>Culicoidea</taxon>
        <taxon>Culicidae</taxon>
        <taxon>Anophelinae</taxon>
        <taxon>Anopheles</taxon>
        <taxon>culicifacies species complex</taxon>
    </lineage>
</organism>
<dbReference type="VEuPathDB" id="VectorBase:ACUA014576"/>
<name>A0A182MC15_9DIPT</name>
<dbReference type="AlphaFoldDB" id="A0A182MC15"/>
<reference evidence="2" key="1">
    <citation type="submission" date="2013-09" db="EMBL/GenBank/DDBJ databases">
        <title>The Genome Sequence of Anopheles culicifacies species A.</title>
        <authorList>
            <consortium name="The Broad Institute Genomics Platform"/>
            <person name="Neafsey D.E."/>
            <person name="Besansky N."/>
            <person name="Howell P."/>
            <person name="Walton C."/>
            <person name="Young S.K."/>
            <person name="Zeng Q."/>
            <person name="Gargeya S."/>
            <person name="Fitzgerald M."/>
            <person name="Haas B."/>
            <person name="Abouelleil A."/>
            <person name="Allen A.W."/>
            <person name="Alvarado L."/>
            <person name="Arachchi H.M."/>
            <person name="Berlin A.M."/>
            <person name="Chapman S.B."/>
            <person name="Gainer-Dewar J."/>
            <person name="Goldberg J."/>
            <person name="Griggs A."/>
            <person name="Gujja S."/>
            <person name="Hansen M."/>
            <person name="Howarth C."/>
            <person name="Imamovic A."/>
            <person name="Ireland A."/>
            <person name="Larimer J."/>
            <person name="McCowan C."/>
            <person name="Murphy C."/>
            <person name="Pearson M."/>
            <person name="Poon T.W."/>
            <person name="Priest M."/>
            <person name="Roberts A."/>
            <person name="Saif S."/>
            <person name="Shea T."/>
            <person name="Sisk P."/>
            <person name="Sykes S."/>
            <person name="Wortman J."/>
            <person name="Nusbaum C."/>
            <person name="Birren B."/>
        </authorList>
    </citation>
    <scope>NUCLEOTIDE SEQUENCE [LARGE SCALE GENOMIC DNA]</scope>
    <source>
        <strain evidence="2">A-37</strain>
    </source>
</reference>
<proteinExistence type="predicted"/>
<dbReference type="Proteomes" id="UP000075883">
    <property type="component" value="Unassembled WGS sequence"/>
</dbReference>
<keyword evidence="2" id="KW-1185">Reference proteome</keyword>
<evidence type="ECO:0000313" key="1">
    <source>
        <dbReference type="EnsemblMetazoa" id="ACUA014576-PA"/>
    </source>
</evidence>
<dbReference type="EMBL" id="AXCM01007713">
    <property type="status" value="NOT_ANNOTATED_CDS"/>
    <property type="molecule type" value="Genomic_DNA"/>
</dbReference>
<protein>
    <submittedName>
        <fullName evidence="1">Uncharacterized protein</fullName>
    </submittedName>
</protein>
<reference evidence="1" key="2">
    <citation type="submission" date="2020-05" db="UniProtKB">
        <authorList>
            <consortium name="EnsemblMetazoa"/>
        </authorList>
    </citation>
    <scope>IDENTIFICATION</scope>
    <source>
        <strain evidence="1">A-37</strain>
    </source>
</reference>
<evidence type="ECO:0000313" key="2">
    <source>
        <dbReference type="Proteomes" id="UP000075883"/>
    </source>
</evidence>